<comment type="caution">
    <text evidence="18">The sequence shown here is derived from an EMBL/GenBank/DDBJ whole genome shotgun (WGS) entry which is preliminary data.</text>
</comment>
<evidence type="ECO:0000256" key="9">
    <source>
        <dbReference type="ARBA" id="ARBA00022833"/>
    </source>
</evidence>
<dbReference type="InterPro" id="IPR017375">
    <property type="entry name" value="PEX12"/>
</dbReference>
<keyword evidence="9" id="KW-0862">Zinc</keyword>
<feature type="domain" description="Pex N-terminal" evidence="17">
    <location>
        <begin position="25"/>
        <end position="285"/>
    </location>
</feature>
<keyword evidence="8" id="KW-0863">Zinc-finger</keyword>
<evidence type="ECO:0000256" key="16">
    <source>
        <dbReference type="SAM" id="MobiDB-lite"/>
    </source>
</evidence>
<gene>
    <name evidence="18" type="ORF">ABVK25_011315</name>
</gene>
<keyword evidence="11" id="KW-1133">Transmembrane helix</keyword>
<protein>
    <recommendedName>
        <fullName evidence="4">Peroxisome assembly protein 12</fullName>
    </recommendedName>
    <alternativeName>
        <fullName evidence="14">Peroxin-12</fullName>
    </alternativeName>
</protein>
<keyword evidence="5" id="KW-0813">Transport</keyword>
<feature type="compositionally biased region" description="Low complexity" evidence="16">
    <location>
        <begin position="11"/>
        <end position="21"/>
    </location>
</feature>
<organism evidence="18 19">
    <name type="scientific">Lepraria finkii</name>
    <dbReference type="NCBI Taxonomy" id="1340010"/>
    <lineage>
        <taxon>Eukaryota</taxon>
        <taxon>Fungi</taxon>
        <taxon>Dikarya</taxon>
        <taxon>Ascomycota</taxon>
        <taxon>Pezizomycotina</taxon>
        <taxon>Lecanoromycetes</taxon>
        <taxon>OSLEUM clade</taxon>
        <taxon>Lecanoromycetidae</taxon>
        <taxon>Lecanorales</taxon>
        <taxon>Lecanorineae</taxon>
        <taxon>Stereocaulaceae</taxon>
        <taxon>Lepraria</taxon>
    </lineage>
</organism>
<feature type="compositionally biased region" description="Acidic residues" evidence="16">
    <location>
        <begin position="440"/>
        <end position="453"/>
    </location>
</feature>
<feature type="region of interest" description="Disordered" evidence="16">
    <location>
        <begin position="1"/>
        <end position="24"/>
    </location>
</feature>
<feature type="compositionally biased region" description="Low complexity" evidence="16">
    <location>
        <begin position="357"/>
        <end position="377"/>
    </location>
</feature>
<reference evidence="18 19" key="1">
    <citation type="submission" date="2024-09" db="EMBL/GenBank/DDBJ databases">
        <title>Rethinking Asexuality: The Enigmatic Case of Functional Sexual Genes in Lepraria (Stereocaulaceae).</title>
        <authorList>
            <person name="Doellman M."/>
            <person name="Sun Y."/>
            <person name="Barcenas-Pena A."/>
            <person name="Lumbsch H.T."/>
            <person name="Grewe F."/>
        </authorList>
    </citation>
    <scope>NUCLEOTIDE SEQUENCE [LARGE SCALE GENOMIC DNA]</scope>
    <source>
        <strain evidence="18 19">Grewe 0041</strain>
    </source>
</reference>
<dbReference type="InterPro" id="IPR006845">
    <property type="entry name" value="Pex_N"/>
</dbReference>
<dbReference type="SUPFAM" id="SSF57850">
    <property type="entry name" value="RING/U-box"/>
    <property type="match status" value="1"/>
</dbReference>
<evidence type="ECO:0000256" key="13">
    <source>
        <dbReference type="ARBA" id="ARBA00023140"/>
    </source>
</evidence>
<sequence>MASTTTSLHCSNSSPNNSSRPSSPPPLRYLLTIATHRNPRYLLRVLNSFDELYALLILAVERHYLKTYGGGFTENFYGLKRERVLRIEGGEAPRARIGAPNLVRETLQLRNRDIWNNLAIMVGLPYLKRKLDESFDIHAPQAAILGPGYNRDALPYDATTRQRIMYYYKWFLRNIYPSVNAAYYFSLLAFNLAYLFDNSKCSSPFLWLIGTRIRRLSEADHRAIALAAQPPEVPSRPGARPGQASSIFNPLTFATVVYPRLLSSLKILLPTSLFALKFLEWWHASDFARQLSRKATEGLDLPPPIITGLPSKSPPLPSSEKPKAPASSFRQSTTANTVSLSSPPASVLPISPPTSASTVPSKPVKSSPPISSTSLLPIHTVPAPTPATSSLCPICMHPIQTATSAQTGFVFCYTCIFKWVDGSHDRQTTFMEGKSGGEERWDEDEDDSEEEEQSHDGKKTKGGSREGKWESGKGRCAVTGRRVLGGTQGLRRVMV</sequence>
<feature type="region of interest" description="Disordered" evidence="16">
    <location>
        <begin position="299"/>
        <end position="377"/>
    </location>
</feature>
<feature type="compositionally biased region" description="Basic and acidic residues" evidence="16">
    <location>
        <begin position="454"/>
        <end position="473"/>
    </location>
</feature>
<dbReference type="Pfam" id="PF04757">
    <property type="entry name" value="Pex2_Pex12"/>
    <property type="match status" value="1"/>
</dbReference>
<feature type="region of interest" description="Disordered" evidence="16">
    <location>
        <begin position="429"/>
        <end position="474"/>
    </location>
</feature>
<dbReference type="Proteomes" id="UP001590951">
    <property type="component" value="Unassembled WGS sequence"/>
</dbReference>
<keyword evidence="19" id="KW-1185">Reference proteome</keyword>
<evidence type="ECO:0000256" key="14">
    <source>
        <dbReference type="ARBA" id="ARBA00029692"/>
    </source>
</evidence>
<dbReference type="InterPro" id="IPR013083">
    <property type="entry name" value="Znf_RING/FYVE/PHD"/>
</dbReference>
<evidence type="ECO:0000256" key="4">
    <source>
        <dbReference type="ARBA" id="ARBA00018980"/>
    </source>
</evidence>
<evidence type="ECO:0000256" key="11">
    <source>
        <dbReference type="ARBA" id="ARBA00022989"/>
    </source>
</evidence>
<evidence type="ECO:0000259" key="17">
    <source>
        <dbReference type="Pfam" id="PF04757"/>
    </source>
</evidence>
<evidence type="ECO:0000313" key="19">
    <source>
        <dbReference type="Proteomes" id="UP001590951"/>
    </source>
</evidence>
<dbReference type="PANTHER" id="PTHR12888:SF0">
    <property type="entry name" value="PEROXISOME ASSEMBLY PROTEIN 12"/>
    <property type="match status" value="1"/>
</dbReference>
<keyword evidence="13" id="KW-0576">Peroxisome</keyword>
<evidence type="ECO:0000256" key="10">
    <source>
        <dbReference type="ARBA" id="ARBA00022927"/>
    </source>
</evidence>
<comment type="similarity">
    <text evidence="3">Belongs to the pex2/pex10/pex12 family.</text>
</comment>
<dbReference type="Gene3D" id="3.30.40.10">
    <property type="entry name" value="Zinc/RING finger domain, C3HC4 (zinc finger)"/>
    <property type="match status" value="1"/>
</dbReference>
<evidence type="ECO:0000256" key="5">
    <source>
        <dbReference type="ARBA" id="ARBA00022448"/>
    </source>
</evidence>
<evidence type="ECO:0000256" key="6">
    <source>
        <dbReference type="ARBA" id="ARBA00022692"/>
    </source>
</evidence>
<name>A0ABR4AQM7_9LECA</name>
<feature type="compositionally biased region" description="Polar residues" evidence="16">
    <location>
        <begin position="1"/>
        <end position="10"/>
    </location>
</feature>
<evidence type="ECO:0000313" key="18">
    <source>
        <dbReference type="EMBL" id="KAL2047814.1"/>
    </source>
</evidence>
<keyword evidence="6" id="KW-0812">Transmembrane</keyword>
<dbReference type="PANTHER" id="PTHR12888">
    <property type="entry name" value="PEROXISOME ASSEMBLY PROTEIN 12 PEROXIN-12"/>
    <property type="match status" value="1"/>
</dbReference>
<dbReference type="EMBL" id="JBHFEH010000093">
    <property type="protein sequence ID" value="KAL2047814.1"/>
    <property type="molecule type" value="Genomic_DNA"/>
</dbReference>
<keyword evidence="12" id="KW-0472">Membrane</keyword>
<comment type="subcellular location">
    <subcellularLocation>
        <location evidence="1">Peroxisome membrane</location>
        <topology evidence="1">Multi-pass membrane protein</topology>
    </subcellularLocation>
</comment>
<evidence type="ECO:0000256" key="3">
    <source>
        <dbReference type="ARBA" id="ARBA00008704"/>
    </source>
</evidence>
<feature type="compositionally biased region" description="Low complexity" evidence="16">
    <location>
        <begin position="338"/>
        <end position="349"/>
    </location>
</feature>
<comment type="subunit">
    <text evidence="15">Component of the PEX2-PEX10-PEX12 retrotranslocation channel, composed of PEX2, PEX10 and PEX12.</text>
</comment>
<evidence type="ECO:0000256" key="7">
    <source>
        <dbReference type="ARBA" id="ARBA00022723"/>
    </source>
</evidence>
<keyword evidence="10" id="KW-0653">Protein transport</keyword>
<evidence type="ECO:0000256" key="1">
    <source>
        <dbReference type="ARBA" id="ARBA00004585"/>
    </source>
</evidence>
<evidence type="ECO:0000256" key="12">
    <source>
        <dbReference type="ARBA" id="ARBA00023136"/>
    </source>
</evidence>
<accession>A0ABR4AQM7</accession>
<evidence type="ECO:0000256" key="15">
    <source>
        <dbReference type="ARBA" id="ARBA00034505"/>
    </source>
</evidence>
<keyword evidence="7" id="KW-0479">Metal-binding</keyword>
<comment type="pathway">
    <text evidence="2">Protein modification; protein ubiquitination.</text>
</comment>
<evidence type="ECO:0000256" key="2">
    <source>
        <dbReference type="ARBA" id="ARBA00004906"/>
    </source>
</evidence>
<proteinExistence type="inferred from homology"/>
<evidence type="ECO:0000256" key="8">
    <source>
        <dbReference type="ARBA" id="ARBA00022771"/>
    </source>
</evidence>